<organism evidence="9 10">
    <name type="scientific">Caenorhabditis auriculariae</name>
    <dbReference type="NCBI Taxonomy" id="2777116"/>
    <lineage>
        <taxon>Eukaryota</taxon>
        <taxon>Metazoa</taxon>
        <taxon>Ecdysozoa</taxon>
        <taxon>Nematoda</taxon>
        <taxon>Chromadorea</taxon>
        <taxon>Rhabditida</taxon>
        <taxon>Rhabditina</taxon>
        <taxon>Rhabditomorpha</taxon>
        <taxon>Rhabditoidea</taxon>
        <taxon>Rhabditidae</taxon>
        <taxon>Peloderinae</taxon>
        <taxon>Caenorhabditis</taxon>
    </lineage>
</organism>
<accession>A0A8S1HL92</accession>
<dbReference type="Pfam" id="PF21002">
    <property type="entry name" value="TMEM106_N"/>
    <property type="match status" value="1"/>
</dbReference>
<evidence type="ECO:0000256" key="4">
    <source>
        <dbReference type="ARBA" id="ARBA00022989"/>
    </source>
</evidence>
<dbReference type="GO" id="GO:0012505">
    <property type="term" value="C:endomembrane system"/>
    <property type="evidence" value="ECO:0007669"/>
    <property type="project" value="UniProtKB-SubCell"/>
</dbReference>
<dbReference type="InterPro" id="IPR048511">
    <property type="entry name" value="TMEM106_N"/>
</dbReference>
<dbReference type="InterPro" id="IPR048509">
    <property type="entry name" value="TMEM106_C"/>
</dbReference>
<evidence type="ECO:0000256" key="1">
    <source>
        <dbReference type="ARBA" id="ARBA00004308"/>
    </source>
</evidence>
<proteinExistence type="inferred from homology"/>
<feature type="region of interest" description="Disordered" evidence="6">
    <location>
        <begin position="20"/>
        <end position="62"/>
    </location>
</feature>
<feature type="domain" description="Transmembrane protein 106 N-terminal" evidence="8">
    <location>
        <begin position="44"/>
        <end position="99"/>
    </location>
</feature>
<sequence length="282" mass="31754">MGRSLQEFWETVKRKVSGNDSTATYEPIRVDSEPENSEYGAFESPSTSTRSPTQGYTELMGGSVPCPSCKGSGRIPKEMEETLVALIPFDDERLKPKRTFYLCSHWDRDMHFSSPAGRFFMLVPRAVELSSTNFAIDNVNVEGHAIQPQAYIKFNFMNHINVSNANYYNVQVVNTTAQIVSKFTPREHDTVGMGFNSTHMTISPLSLSENNMILFNSTVTLTDIAAEYCQQSYSRLTALYVNMQFDIVVSFLYFNHREQASFTTVQPVCCIPTGNCTSTAWI</sequence>
<keyword evidence="5" id="KW-0472">Membrane</keyword>
<keyword evidence="10" id="KW-1185">Reference proteome</keyword>
<name>A0A8S1HL92_9PELO</name>
<reference evidence="9" key="1">
    <citation type="submission" date="2020-10" db="EMBL/GenBank/DDBJ databases">
        <authorList>
            <person name="Kikuchi T."/>
        </authorList>
    </citation>
    <scope>NUCLEOTIDE SEQUENCE</scope>
    <source>
        <strain evidence="9">NKZ352</strain>
    </source>
</reference>
<feature type="compositionally biased region" description="Polar residues" evidence="6">
    <location>
        <begin position="44"/>
        <end position="56"/>
    </location>
</feature>
<dbReference type="InterPro" id="IPR009790">
    <property type="entry name" value="TMEM106"/>
</dbReference>
<dbReference type="Pfam" id="PF07092">
    <property type="entry name" value="TMEM106"/>
    <property type="match status" value="1"/>
</dbReference>
<keyword evidence="3" id="KW-0812">Transmembrane</keyword>
<gene>
    <name evidence="9" type="ORF">CAUJ_LOCUS12393</name>
</gene>
<evidence type="ECO:0000259" key="7">
    <source>
        <dbReference type="Pfam" id="PF07092"/>
    </source>
</evidence>
<comment type="subcellular location">
    <subcellularLocation>
        <location evidence="1">Endomembrane system</location>
    </subcellularLocation>
</comment>
<keyword evidence="4" id="KW-1133">Transmembrane helix</keyword>
<evidence type="ECO:0000256" key="2">
    <source>
        <dbReference type="ARBA" id="ARBA00008111"/>
    </source>
</evidence>
<dbReference type="Proteomes" id="UP000835052">
    <property type="component" value="Unassembled WGS sequence"/>
</dbReference>
<dbReference type="OrthoDB" id="508875at2759"/>
<evidence type="ECO:0000256" key="3">
    <source>
        <dbReference type="ARBA" id="ARBA00022692"/>
    </source>
</evidence>
<dbReference type="EMBL" id="CAJGYM010000073">
    <property type="protein sequence ID" value="CAD6196479.1"/>
    <property type="molecule type" value="Genomic_DNA"/>
</dbReference>
<dbReference type="PANTHER" id="PTHR28556:SF4">
    <property type="entry name" value="TRANSMEMBRANE PROTEIN 106A"/>
    <property type="match status" value="1"/>
</dbReference>
<evidence type="ECO:0000259" key="8">
    <source>
        <dbReference type="Pfam" id="PF21002"/>
    </source>
</evidence>
<comment type="caution">
    <text evidence="9">The sequence shown here is derived from an EMBL/GenBank/DDBJ whole genome shotgun (WGS) entry which is preliminary data.</text>
</comment>
<protein>
    <submittedName>
        <fullName evidence="9">Uncharacterized protein</fullName>
    </submittedName>
</protein>
<dbReference type="AlphaFoldDB" id="A0A8S1HL92"/>
<evidence type="ECO:0000313" key="9">
    <source>
        <dbReference type="EMBL" id="CAD6196479.1"/>
    </source>
</evidence>
<comment type="similarity">
    <text evidence="2">Belongs to the TMEM106 family.</text>
</comment>
<evidence type="ECO:0000313" key="10">
    <source>
        <dbReference type="Proteomes" id="UP000835052"/>
    </source>
</evidence>
<evidence type="ECO:0000256" key="5">
    <source>
        <dbReference type="ARBA" id="ARBA00023136"/>
    </source>
</evidence>
<evidence type="ECO:0000256" key="6">
    <source>
        <dbReference type="SAM" id="MobiDB-lite"/>
    </source>
</evidence>
<feature type="domain" description="Transmembrane protein 106 C-terminal" evidence="7">
    <location>
        <begin position="148"/>
        <end position="270"/>
    </location>
</feature>
<dbReference type="PANTHER" id="PTHR28556">
    <property type="entry name" value="TRANSMEMBRANE PROTEIN 106B"/>
    <property type="match status" value="1"/>
</dbReference>